<dbReference type="AlphaFoldDB" id="A0A072PD77"/>
<feature type="non-terminal residue" evidence="1">
    <location>
        <position position="239"/>
    </location>
</feature>
<dbReference type="STRING" id="1182545.A0A072PD77"/>
<protein>
    <recommendedName>
        <fullName evidence="3">Transcription factor domain-containing protein</fullName>
    </recommendedName>
</protein>
<dbReference type="VEuPathDB" id="FungiDB:A1O9_10510"/>
<dbReference type="EMBL" id="AMGV01000013">
    <property type="protein sequence ID" value="KEF53535.1"/>
    <property type="molecule type" value="Genomic_DNA"/>
</dbReference>
<sequence>MLYSGSPFGCYIMVHALMQHIYYARQDCGMKDSSSGLESVGSELRQWRPDWEMDPRLSFSPLSPFSALALDSSAVLCLAHVCLEGDLSHIRRAIYSHDMDVILRSLTENPKLMPIAAPNMEVVSYALSLARTLVQAYPVSISNLPHTHLVVCLGVSISRWLSTLEQTSSSEWLDSQRYIKSLVTEITAEMDFDPKNAGKPVSVMFLLTSATVLRSSSSWAILSVLALAFKQYADSCSSA</sequence>
<keyword evidence="2" id="KW-1185">Reference proteome</keyword>
<reference evidence="1 2" key="1">
    <citation type="submission" date="2013-03" db="EMBL/GenBank/DDBJ databases">
        <title>The Genome Sequence of Exophiala aquamarina CBS 119918.</title>
        <authorList>
            <consortium name="The Broad Institute Genomics Platform"/>
            <person name="Cuomo C."/>
            <person name="de Hoog S."/>
            <person name="Gorbushina A."/>
            <person name="Walker B."/>
            <person name="Young S.K."/>
            <person name="Zeng Q."/>
            <person name="Gargeya S."/>
            <person name="Fitzgerald M."/>
            <person name="Haas B."/>
            <person name="Abouelleil A."/>
            <person name="Allen A.W."/>
            <person name="Alvarado L."/>
            <person name="Arachchi H.M."/>
            <person name="Berlin A.M."/>
            <person name="Chapman S.B."/>
            <person name="Gainer-Dewar J."/>
            <person name="Goldberg J."/>
            <person name="Griggs A."/>
            <person name="Gujja S."/>
            <person name="Hansen M."/>
            <person name="Howarth C."/>
            <person name="Imamovic A."/>
            <person name="Ireland A."/>
            <person name="Larimer J."/>
            <person name="McCowan C."/>
            <person name="Murphy C."/>
            <person name="Pearson M."/>
            <person name="Poon T.W."/>
            <person name="Priest M."/>
            <person name="Roberts A."/>
            <person name="Saif S."/>
            <person name="Shea T."/>
            <person name="Sisk P."/>
            <person name="Sykes S."/>
            <person name="Wortman J."/>
            <person name="Nusbaum C."/>
            <person name="Birren B."/>
        </authorList>
    </citation>
    <scope>NUCLEOTIDE SEQUENCE [LARGE SCALE GENOMIC DNA]</scope>
    <source>
        <strain evidence="1 2">CBS 119918</strain>
    </source>
</reference>
<dbReference type="HOGENOM" id="CLU_1163508_0_0_1"/>
<organism evidence="1 2">
    <name type="scientific">Exophiala aquamarina CBS 119918</name>
    <dbReference type="NCBI Taxonomy" id="1182545"/>
    <lineage>
        <taxon>Eukaryota</taxon>
        <taxon>Fungi</taxon>
        <taxon>Dikarya</taxon>
        <taxon>Ascomycota</taxon>
        <taxon>Pezizomycotina</taxon>
        <taxon>Eurotiomycetes</taxon>
        <taxon>Chaetothyriomycetidae</taxon>
        <taxon>Chaetothyriales</taxon>
        <taxon>Herpotrichiellaceae</taxon>
        <taxon>Exophiala</taxon>
    </lineage>
</organism>
<name>A0A072PD77_9EURO</name>
<gene>
    <name evidence="1" type="ORF">A1O9_10510</name>
</gene>
<evidence type="ECO:0008006" key="3">
    <source>
        <dbReference type="Google" id="ProtNLM"/>
    </source>
</evidence>
<evidence type="ECO:0000313" key="2">
    <source>
        <dbReference type="Proteomes" id="UP000027920"/>
    </source>
</evidence>
<dbReference type="Proteomes" id="UP000027920">
    <property type="component" value="Unassembled WGS sequence"/>
</dbReference>
<dbReference type="GeneID" id="25285414"/>
<dbReference type="RefSeq" id="XP_013256125.1">
    <property type="nucleotide sequence ID" value="XM_013400671.1"/>
</dbReference>
<comment type="caution">
    <text evidence="1">The sequence shown here is derived from an EMBL/GenBank/DDBJ whole genome shotgun (WGS) entry which is preliminary data.</text>
</comment>
<proteinExistence type="predicted"/>
<evidence type="ECO:0000313" key="1">
    <source>
        <dbReference type="EMBL" id="KEF53535.1"/>
    </source>
</evidence>
<accession>A0A072PD77</accession>